<protein>
    <submittedName>
        <fullName evidence="1">Putative secreted protein</fullName>
    </submittedName>
</protein>
<evidence type="ECO:0000313" key="1">
    <source>
        <dbReference type="EMBL" id="MXU83090.1"/>
    </source>
</evidence>
<sequence length="73" mass="8085">MRRLGKSVLTFAEKCSLLASIKLLVIAAHLTGFSKPSAMSSRIENRSRKDAADVALTTPPKRLQPWSWGPPFF</sequence>
<dbReference type="AlphaFoldDB" id="A0A6B0U2Z8"/>
<proteinExistence type="predicted"/>
<accession>A0A6B0U2Z8</accession>
<organism evidence="1">
    <name type="scientific">Ixodes ricinus</name>
    <name type="common">Common tick</name>
    <name type="synonym">Acarus ricinus</name>
    <dbReference type="NCBI Taxonomy" id="34613"/>
    <lineage>
        <taxon>Eukaryota</taxon>
        <taxon>Metazoa</taxon>
        <taxon>Ecdysozoa</taxon>
        <taxon>Arthropoda</taxon>
        <taxon>Chelicerata</taxon>
        <taxon>Arachnida</taxon>
        <taxon>Acari</taxon>
        <taxon>Parasitiformes</taxon>
        <taxon>Ixodida</taxon>
        <taxon>Ixodoidea</taxon>
        <taxon>Ixodidae</taxon>
        <taxon>Ixodinae</taxon>
        <taxon>Ixodes</taxon>
    </lineage>
</organism>
<dbReference type="EMBL" id="GIFC01001007">
    <property type="protein sequence ID" value="MXU83090.1"/>
    <property type="molecule type" value="Transcribed_RNA"/>
</dbReference>
<reference evidence="1" key="1">
    <citation type="submission" date="2019-12" db="EMBL/GenBank/DDBJ databases">
        <title>An insight into the sialome of adult female Ixodes ricinus ticks feeding for 6 days.</title>
        <authorList>
            <person name="Perner J."/>
            <person name="Ribeiro J.M.C."/>
        </authorList>
    </citation>
    <scope>NUCLEOTIDE SEQUENCE</scope>
    <source>
        <strain evidence="1">Semi-engorged</strain>
        <tissue evidence="1">Salivary glands</tissue>
    </source>
</reference>
<name>A0A6B0U2Z8_IXORI</name>